<organism evidence="2 3">
    <name type="scientific">Escherichia phage PMBT57</name>
    <dbReference type="NCBI Taxonomy" id="2079259"/>
    <lineage>
        <taxon>Viruses</taxon>
        <taxon>Duplodnaviria</taxon>
        <taxon>Heunggongvirae</taxon>
        <taxon>Uroviricota</taxon>
        <taxon>Caudoviricetes</taxon>
        <taxon>Schitoviridae</taxon>
        <taxon>Enquatrovirinae</taxon>
        <taxon>Enquatrovirus</taxon>
        <taxon>Enquatrovirus N4</taxon>
    </lineage>
</organism>
<protein>
    <submittedName>
        <fullName evidence="2">Uncharacterized protein</fullName>
    </submittedName>
</protein>
<dbReference type="InterPro" id="IPR057700">
    <property type="entry name" value="DUF7940"/>
</dbReference>
<evidence type="ECO:0000256" key="1">
    <source>
        <dbReference type="SAM" id="Phobius"/>
    </source>
</evidence>
<evidence type="ECO:0000313" key="3">
    <source>
        <dbReference type="Proteomes" id="UP000241665"/>
    </source>
</evidence>
<feature type="transmembrane region" description="Helical" evidence="1">
    <location>
        <begin position="60"/>
        <end position="77"/>
    </location>
</feature>
<evidence type="ECO:0000313" key="2">
    <source>
        <dbReference type="EMBL" id="AUV59066.1"/>
    </source>
</evidence>
<keyword evidence="1" id="KW-0812">Transmembrane</keyword>
<keyword evidence="1" id="KW-0472">Membrane</keyword>
<accession>A0A2K9VA36</accession>
<dbReference type="EMBL" id="MG770228">
    <property type="protein sequence ID" value="AUV59066.1"/>
    <property type="molecule type" value="Genomic_DNA"/>
</dbReference>
<keyword evidence="1" id="KW-1133">Transmembrane helix</keyword>
<sequence>MVRKLTKHVEMVPNWKRCWKWASIQISTLAILFFSCVDVLSSSFSALPQHILKDIPHGNNIAIALFVLNIICRLVRLKPKEDWCGNK</sequence>
<feature type="transmembrane region" description="Helical" evidence="1">
    <location>
        <begin position="21"/>
        <end position="40"/>
    </location>
</feature>
<proteinExistence type="predicted"/>
<dbReference type="Pfam" id="PF25612">
    <property type="entry name" value="DUF7940"/>
    <property type="match status" value="1"/>
</dbReference>
<dbReference type="Proteomes" id="UP000241665">
    <property type="component" value="Segment"/>
</dbReference>
<reference evidence="2 3" key="1">
    <citation type="submission" date="2018-01" db="EMBL/GenBank/DDBJ databases">
        <title>Characterization of the virulent Escherichia coli phage PMBT57 of the N4-like group with a broad host range.</title>
        <authorList>
            <person name="Koberg S."/>
            <person name="Brinks E."/>
        </authorList>
    </citation>
    <scope>NUCLEOTIDE SEQUENCE [LARGE SCALE GENOMIC DNA]</scope>
</reference>
<name>A0A2K9VA36_9CAUD</name>